<evidence type="ECO:0000313" key="12">
    <source>
        <dbReference type="Proteomes" id="UP001431429"/>
    </source>
</evidence>
<dbReference type="Gene3D" id="3.40.50.200">
    <property type="entry name" value="Peptidase S8/S53 domain"/>
    <property type="match status" value="1"/>
</dbReference>
<dbReference type="PROSITE" id="PS00137">
    <property type="entry name" value="SUBTILASE_HIS"/>
    <property type="match status" value="1"/>
</dbReference>
<dbReference type="CDD" id="cd04077">
    <property type="entry name" value="Peptidases_S8_PCSK9_ProteinaseK_like"/>
    <property type="match status" value="1"/>
</dbReference>
<dbReference type="InterPro" id="IPR037045">
    <property type="entry name" value="S8pro/Inhibitor_I9_sf"/>
</dbReference>
<keyword evidence="12" id="KW-1185">Reference proteome</keyword>
<keyword evidence="2 5" id="KW-0645">Protease</keyword>
<feature type="chain" id="PRO_5047214625" evidence="8">
    <location>
        <begin position="28"/>
        <end position="403"/>
    </location>
</feature>
<dbReference type="EMBL" id="JAMQAW010000006">
    <property type="protein sequence ID" value="MCM2387788.1"/>
    <property type="molecule type" value="Genomic_DNA"/>
</dbReference>
<dbReference type="InterPro" id="IPR050131">
    <property type="entry name" value="Peptidase_S8_subtilisin-like"/>
</dbReference>
<dbReference type="PROSITE" id="PS51892">
    <property type="entry name" value="SUBTILASE"/>
    <property type="match status" value="1"/>
</dbReference>
<dbReference type="PANTHER" id="PTHR43806:SF11">
    <property type="entry name" value="CEREVISIN-RELATED"/>
    <property type="match status" value="1"/>
</dbReference>
<dbReference type="SUPFAM" id="SSF52743">
    <property type="entry name" value="Subtilisin-like"/>
    <property type="match status" value="1"/>
</dbReference>
<dbReference type="Proteomes" id="UP001431429">
    <property type="component" value="Unassembled WGS sequence"/>
</dbReference>
<organism evidence="11 12">
    <name type="scientific">Streptomyces albipurpureus</name>
    <dbReference type="NCBI Taxonomy" id="2897419"/>
    <lineage>
        <taxon>Bacteria</taxon>
        <taxon>Bacillati</taxon>
        <taxon>Actinomycetota</taxon>
        <taxon>Actinomycetes</taxon>
        <taxon>Kitasatosporales</taxon>
        <taxon>Streptomycetaceae</taxon>
        <taxon>Streptomyces</taxon>
    </lineage>
</organism>
<evidence type="ECO:0000256" key="7">
    <source>
        <dbReference type="SAM" id="MobiDB-lite"/>
    </source>
</evidence>
<evidence type="ECO:0000256" key="4">
    <source>
        <dbReference type="ARBA" id="ARBA00022825"/>
    </source>
</evidence>
<dbReference type="InterPro" id="IPR000209">
    <property type="entry name" value="Peptidase_S8/S53_dom"/>
</dbReference>
<feature type="signal peptide" evidence="8">
    <location>
        <begin position="1"/>
        <end position="27"/>
    </location>
</feature>
<protein>
    <submittedName>
        <fullName evidence="11">S8 family peptidase</fullName>
    </submittedName>
</protein>
<comment type="caution">
    <text evidence="11">The sequence shown here is derived from an EMBL/GenBank/DDBJ whole genome shotgun (WGS) entry which is preliminary data.</text>
</comment>
<gene>
    <name evidence="11" type="ORF">NBG84_05595</name>
</gene>
<sequence>MRLRARWASTALLLLVPLLAGGTDALADPRRSPLPIERSASAIPGQYIVSLNPEQTPDGVLRTLGVKPMFTYDTALRGFAARLTPSQLAVARTIPAVKAVEENATVSVVLPPSPSVSSSARTGSEQRAVPSQSWGLDRIDQRLRPLDGEFSPVGTGSGVSAYIVDTGIDTSHGEFGGRASVGFDAVGDGRAGQDCNGHGTHVAGTVGGSTYGVARSVSLIAVRVLNCQGQGSVAGVLAGFDWVSRNARQPAVLNASLGGGASASIDAAVNAVADRGVLPVVAAGNEAQNACNVSPARATKAFTVGATDSEDREADFSNYGACLEAYAPGVDIVSAQYGGGTVAHDGTSMASPHVAGVAALVKERYPNAAPADVSLWLTDNSTKNVVTSISAGSPNRLLYTGGL</sequence>
<dbReference type="PROSITE" id="PS00138">
    <property type="entry name" value="SUBTILASE_SER"/>
    <property type="match status" value="1"/>
</dbReference>
<dbReference type="PRINTS" id="PR00723">
    <property type="entry name" value="SUBTILISIN"/>
</dbReference>
<feature type="domain" description="Peptidase S8/S53" evidence="9">
    <location>
        <begin position="156"/>
        <end position="385"/>
    </location>
</feature>
<dbReference type="InterPro" id="IPR036852">
    <property type="entry name" value="Peptidase_S8/S53_dom_sf"/>
</dbReference>
<dbReference type="PROSITE" id="PS00136">
    <property type="entry name" value="SUBTILASE_ASP"/>
    <property type="match status" value="1"/>
</dbReference>
<dbReference type="SUPFAM" id="SSF54897">
    <property type="entry name" value="Protease propeptides/inhibitors"/>
    <property type="match status" value="1"/>
</dbReference>
<evidence type="ECO:0000256" key="1">
    <source>
        <dbReference type="ARBA" id="ARBA00011073"/>
    </source>
</evidence>
<dbReference type="Pfam" id="PF00082">
    <property type="entry name" value="Peptidase_S8"/>
    <property type="match status" value="1"/>
</dbReference>
<evidence type="ECO:0000256" key="2">
    <source>
        <dbReference type="ARBA" id="ARBA00022670"/>
    </source>
</evidence>
<feature type="active site" description="Charge relay system" evidence="5">
    <location>
        <position position="198"/>
    </location>
</feature>
<accession>A0ABT0UK74</accession>
<feature type="active site" description="Charge relay system" evidence="5">
    <location>
        <position position="165"/>
    </location>
</feature>
<name>A0ABT0UK74_9ACTN</name>
<evidence type="ECO:0000256" key="8">
    <source>
        <dbReference type="SAM" id="SignalP"/>
    </source>
</evidence>
<feature type="domain" description="Inhibitor I9" evidence="10">
    <location>
        <begin position="71"/>
        <end position="107"/>
    </location>
</feature>
<evidence type="ECO:0000313" key="11">
    <source>
        <dbReference type="EMBL" id="MCM2387788.1"/>
    </source>
</evidence>
<evidence type="ECO:0000259" key="9">
    <source>
        <dbReference type="Pfam" id="PF00082"/>
    </source>
</evidence>
<dbReference type="InterPro" id="IPR023828">
    <property type="entry name" value="Peptidase_S8_Ser-AS"/>
</dbReference>
<dbReference type="InterPro" id="IPR015500">
    <property type="entry name" value="Peptidase_S8_subtilisin-rel"/>
</dbReference>
<evidence type="ECO:0000256" key="6">
    <source>
        <dbReference type="RuleBase" id="RU003355"/>
    </source>
</evidence>
<feature type="compositionally biased region" description="Polar residues" evidence="7">
    <location>
        <begin position="120"/>
        <end position="133"/>
    </location>
</feature>
<evidence type="ECO:0000259" key="10">
    <source>
        <dbReference type="Pfam" id="PF05922"/>
    </source>
</evidence>
<proteinExistence type="inferred from homology"/>
<evidence type="ECO:0000256" key="3">
    <source>
        <dbReference type="ARBA" id="ARBA00022801"/>
    </source>
</evidence>
<keyword evidence="8" id="KW-0732">Signal</keyword>
<reference evidence="11" key="1">
    <citation type="submission" date="2022-06" db="EMBL/GenBank/DDBJ databases">
        <title>Genome public.</title>
        <authorList>
            <person name="Sun Q."/>
        </authorList>
    </citation>
    <scope>NUCLEOTIDE SEQUENCE</scope>
    <source>
        <strain evidence="11">CWNU-1</strain>
    </source>
</reference>
<comment type="similarity">
    <text evidence="1 5 6">Belongs to the peptidase S8 family.</text>
</comment>
<dbReference type="Pfam" id="PF05922">
    <property type="entry name" value="Inhibitor_I9"/>
    <property type="match status" value="1"/>
</dbReference>
<keyword evidence="4 5" id="KW-0720">Serine protease</keyword>
<dbReference type="RefSeq" id="WP_250918146.1">
    <property type="nucleotide sequence ID" value="NZ_JAMQAW010000006.1"/>
</dbReference>
<dbReference type="InterPro" id="IPR022398">
    <property type="entry name" value="Peptidase_S8_His-AS"/>
</dbReference>
<keyword evidence="3 5" id="KW-0378">Hydrolase</keyword>
<dbReference type="PANTHER" id="PTHR43806">
    <property type="entry name" value="PEPTIDASE S8"/>
    <property type="match status" value="1"/>
</dbReference>
<dbReference type="InterPro" id="IPR023827">
    <property type="entry name" value="Peptidase_S8_Asp-AS"/>
</dbReference>
<feature type="region of interest" description="Disordered" evidence="7">
    <location>
        <begin position="112"/>
        <end position="133"/>
    </location>
</feature>
<dbReference type="Gene3D" id="3.30.70.80">
    <property type="entry name" value="Peptidase S8 propeptide/proteinase inhibitor I9"/>
    <property type="match status" value="1"/>
</dbReference>
<evidence type="ECO:0000256" key="5">
    <source>
        <dbReference type="PROSITE-ProRule" id="PRU01240"/>
    </source>
</evidence>
<dbReference type="InterPro" id="IPR010259">
    <property type="entry name" value="S8pro/Inhibitor_I9"/>
</dbReference>
<feature type="active site" description="Charge relay system" evidence="5">
    <location>
        <position position="348"/>
    </location>
</feature>
<dbReference type="InterPro" id="IPR034193">
    <property type="entry name" value="PCSK9_ProteinaseK-like"/>
</dbReference>